<evidence type="ECO:0000313" key="3">
    <source>
        <dbReference type="Proteomes" id="UP000439752"/>
    </source>
</evidence>
<organism evidence="2 3">
    <name type="scientific">Exiguobacterium oxidotolerans</name>
    <dbReference type="NCBI Taxonomy" id="223958"/>
    <lineage>
        <taxon>Bacteria</taxon>
        <taxon>Bacillati</taxon>
        <taxon>Bacillota</taxon>
        <taxon>Bacilli</taxon>
        <taxon>Bacillales</taxon>
        <taxon>Bacillales Family XII. Incertae Sedis</taxon>
        <taxon>Exiguobacterium</taxon>
    </lineage>
</organism>
<protein>
    <submittedName>
        <fullName evidence="2">Uncharacterized protein</fullName>
    </submittedName>
</protein>
<name>A0A653IEM7_9BACL</name>
<dbReference type="RefSeq" id="WP_159173631.1">
    <property type="nucleotide sequence ID" value="NZ_LR732312.1"/>
</dbReference>
<dbReference type="AlphaFoldDB" id="A0A653IEM7"/>
<feature type="transmembrane region" description="Helical" evidence="1">
    <location>
        <begin position="50"/>
        <end position="70"/>
    </location>
</feature>
<dbReference type="Proteomes" id="UP000439752">
    <property type="component" value="Unassembled WGS sequence"/>
</dbReference>
<keyword evidence="1" id="KW-1133">Transmembrane helix</keyword>
<evidence type="ECO:0000313" key="2">
    <source>
        <dbReference type="EMBL" id="VWX37650.1"/>
    </source>
</evidence>
<reference evidence="2 3" key="1">
    <citation type="submission" date="2019-10" db="EMBL/GenBank/DDBJ databases">
        <authorList>
            <person name="Karimi E."/>
        </authorList>
    </citation>
    <scope>NUCLEOTIDE SEQUENCE [LARGE SCALE GENOMIC DNA]</scope>
    <source>
        <strain evidence="2">Exiguobacterium sp. 9Y</strain>
    </source>
</reference>
<sequence>MDVRTGTPYKYYFWKRFFLLFLPLFFIGILPEPFITDNPFASLEDYGEFAFFFCFYLFVFSGISAFLISIRWRMKYARR</sequence>
<keyword evidence="1" id="KW-0812">Transmembrane</keyword>
<accession>A0A653IEM7</accession>
<dbReference type="EMBL" id="CABWKQ010000027">
    <property type="protein sequence ID" value="VWX37650.1"/>
    <property type="molecule type" value="Genomic_DNA"/>
</dbReference>
<keyword evidence="1" id="KW-0472">Membrane</keyword>
<proteinExistence type="predicted"/>
<evidence type="ECO:0000256" key="1">
    <source>
        <dbReference type="SAM" id="Phobius"/>
    </source>
</evidence>
<gene>
    <name evidence="2" type="ORF">EXIGUO9Y_330074</name>
</gene>
<feature type="transmembrane region" description="Helical" evidence="1">
    <location>
        <begin position="12"/>
        <end position="30"/>
    </location>
</feature>
<keyword evidence="3" id="KW-1185">Reference proteome</keyword>